<protein>
    <submittedName>
        <fullName evidence="1">Uncharacterized protein</fullName>
    </submittedName>
</protein>
<organism evidence="1 2">
    <name type="scientific">Eumeta variegata</name>
    <name type="common">Bagworm moth</name>
    <name type="synonym">Eumeta japonica</name>
    <dbReference type="NCBI Taxonomy" id="151549"/>
    <lineage>
        <taxon>Eukaryota</taxon>
        <taxon>Metazoa</taxon>
        <taxon>Ecdysozoa</taxon>
        <taxon>Arthropoda</taxon>
        <taxon>Hexapoda</taxon>
        <taxon>Insecta</taxon>
        <taxon>Pterygota</taxon>
        <taxon>Neoptera</taxon>
        <taxon>Endopterygota</taxon>
        <taxon>Lepidoptera</taxon>
        <taxon>Glossata</taxon>
        <taxon>Ditrysia</taxon>
        <taxon>Tineoidea</taxon>
        <taxon>Psychidae</taxon>
        <taxon>Oiketicinae</taxon>
        <taxon>Eumeta</taxon>
    </lineage>
</organism>
<evidence type="ECO:0000313" key="2">
    <source>
        <dbReference type="Proteomes" id="UP000299102"/>
    </source>
</evidence>
<dbReference type="EMBL" id="BGZK01001559">
    <property type="protein sequence ID" value="GBP82335.1"/>
    <property type="molecule type" value="Genomic_DNA"/>
</dbReference>
<evidence type="ECO:0000313" key="1">
    <source>
        <dbReference type="EMBL" id="GBP82335.1"/>
    </source>
</evidence>
<dbReference type="Proteomes" id="UP000299102">
    <property type="component" value="Unassembled WGS sequence"/>
</dbReference>
<reference evidence="1 2" key="1">
    <citation type="journal article" date="2019" name="Commun. Biol.">
        <title>The bagworm genome reveals a unique fibroin gene that provides high tensile strength.</title>
        <authorList>
            <person name="Kono N."/>
            <person name="Nakamura H."/>
            <person name="Ohtoshi R."/>
            <person name="Tomita M."/>
            <person name="Numata K."/>
            <person name="Arakawa K."/>
        </authorList>
    </citation>
    <scope>NUCLEOTIDE SEQUENCE [LARGE SCALE GENOMIC DNA]</scope>
</reference>
<accession>A0A4C1Z6V4</accession>
<keyword evidence="2" id="KW-1185">Reference proteome</keyword>
<name>A0A4C1Z6V4_EUMVA</name>
<sequence>MRGSSRPRDNIDSSEEISMIAGSVRSRNVIKKWAIRFNTLWRSGERSTVSCLTVNVAIACAASSYTANRLLGRV</sequence>
<comment type="caution">
    <text evidence="1">The sequence shown here is derived from an EMBL/GenBank/DDBJ whole genome shotgun (WGS) entry which is preliminary data.</text>
</comment>
<gene>
    <name evidence="1" type="ORF">EVAR_90970_1</name>
</gene>
<proteinExistence type="predicted"/>
<dbReference type="AlphaFoldDB" id="A0A4C1Z6V4"/>